<dbReference type="HOGENOM" id="CLU_072027_0_0_6"/>
<dbReference type="EMBL" id="DS999411">
    <property type="protein sequence ID" value="EED35017.1"/>
    <property type="molecule type" value="Genomic_DNA"/>
</dbReference>
<gene>
    <name evidence="3" type="ORF">NOR51B_958</name>
</gene>
<accession>B8KSJ3</accession>
<sequence length="321" mass="35371">MPTSPARRETPAEPKTEAPPELRLERRAYERDVHRTGMAELSPVLKLVAASAAALDAFAPTIATELMLRHFTRPRRKPRGDYFQSMPAGAVRLAIAHEDIELVGWEWGSVGPKVLLVHGWEDNSGSMLGFVTPLLSLGYRVAVVDMPGHGLSPMRGTHLVDASIALAATVRELGPIESIIAHSFGAAAVCRMVAEQPQLMPRRMALISPMQNFAQHLSIFADIARLSKSRVDRLRDRVERMIDGPVDAVCSMPAIRSLDLPGLVIHDLHDPVIAHSVGARLAEEWRGARFVSTANLGHRRILRCPRVLEELMRHHRAPNSG</sequence>
<dbReference type="InterPro" id="IPR050266">
    <property type="entry name" value="AB_hydrolase_sf"/>
</dbReference>
<dbReference type="ESTHER" id="9gamm-b8ksj3">
    <property type="family name" value="6_AlphaBeta_hydrolase"/>
</dbReference>
<evidence type="ECO:0000313" key="4">
    <source>
        <dbReference type="Proteomes" id="UP000004699"/>
    </source>
</evidence>
<reference evidence="4" key="1">
    <citation type="journal article" date="2013" name="BMC Microbiol.">
        <title>Taxonomy and evolution of bacteriochlorophyll a-containing members of the OM60/NOR5 clade of marine gammaproteobacteria: description of Luminiphilus syltensis gen. nov., sp. nov., reclassification of Haliea rubra as Pseudohaliea rubra gen. nov., comb. nov., and emendation of Chromatocurvus halotolerans.</title>
        <authorList>
            <person name="Spring S."/>
            <person name="Riedel T."/>
            <person name="Sproer C."/>
            <person name="Yan S."/>
            <person name="Harder J."/>
            <person name="Fuchs B.M."/>
        </authorList>
    </citation>
    <scope>NUCLEOTIDE SEQUENCE [LARGE SCALE GENOMIC DNA]</scope>
    <source>
        <strain evidence="4">NOR51-B</strain>
    </source>
</reference>
<dbReference type="AlphaFoldDB" id="B8KSJ3"/>
<dbReference type="SUPFAM" id="SSF53474">
    <property type="entry name" value="alpha/beta-Hydrolases"/>
    <property type="match status" value="1"/>
</dbReference>
<keyword evidence="4" id="KW-1185">Reference proteome</keyword>
<dbReference type="RefSeq" id="WP_009019764.1">
    <property type="nucleotide sequence ID" value="NZ_DS999411.1"/>
</dbReference>
<organism evidence="3 4">
    <name type="scientific">Luminiphilus syltensis NOR5-1B</name>
    <dbReference type="NCBI Taxonomy" id="565045"/>
    <lineage>
        <taxon>Bacteria</taxon>
        <taxon>Pseudomonadati</taxon>
        <taxon>Pseudomonadota</taxon>
        <taxon>Gammaproteobacteria</taxon>
        <taxon>Cellvibrionales</taxon>
        <taxon>Halieaceae</taxon>
        <taxon>Luminiphilus</taxon>
    </lineage>
</organism>
<dbReference type="PANTHER" id="PTHR43798:SF33">
    <property type="entry name" value="HYDROLASE, PUTATIVE (AFU_ORTHOLOGUE AFUA_2G14860)-RELATED"/>
    <property type="match status" value="1"/>
</dbReference>
<evidence type="ECO:0000313" key="3">
    <source>
        <dbReference type="EMBL" id="EED35017.1"/>
    </source>
</evidence>
<dbReference type="eggNOG" id="COG1073">
    <property type="taxonomic scope" value="Bacteria"/>
</dbReference>
<evidence type="ECO:0000259" key="2">
    <source>
        <dbReference type="Pfam" id="PF12697"/>
    </source>
</evidence>
<evidence type="ECO:0000256" key="1">
    <source>
        <dbReference type="SAM" id="MobiDB-lite"/>
    </source>
</evidence>
<protein>
    <recommendedName>
        <fullName evidence="2">AB hydrolase-1 domain-containing protein</fullName>
    </recommendedName>
</protein>
<name>B8KSJ3_9GAMM</name>
<feature type="domain" description="AB hydrolase-1" evidence="2">
    <location>
        <begin position="114"/>
        <end position="302"/>
    </location>
</feature>
<dbReference type="GO" id="GO:0016020">
    <property type="term" value="C:membrane"/>
    <property type="evidence" value="ECO:0007669"/>
    <property type="project" value="TreeGrafter"/>
</dbReference>
<dbReference type="Gene3D" id="3.40.50.1820">
    <property type="entry name" value="alpha/beta hydrolase"/>
    <property type="match status" value="1"/>
</dbReference>
<dbReference type="Proteomes" id="UP000004699">
    <property type="component" value="Unassembled WGS sequence"/>
</dbReference>
<dbReference type="OrthoDB" id="9806902at2"/>
<dbReference type="InterPro" id="IPR029058">
    <property type="entry name" value="AB_hydrolase_fold"/>
</dbReference>
<dbReference type="Pfam" id="PF12697">
    <property type="entry name" value="Abhydrolase_6"/>
    <property type="match status" value="1"/>
</dbReference>
<proteinExistence type="predicted"/>
<dbReference type="PANTHER" id="PTHR43798">
    <property type="entry name" value="MONOACYLGLYCEROL LIPASE"/>
    <property type="match status" value="1"/>
</dbReference>
<dbReference type="InterPro" id="IPR000073">
    <property type="entry name" value="AB_hydrolase_1"/>
</dbReference>
<feature type="region of interest" description="Disordered" evidence="1">
    <location>
        <begin position="1"/>
        <end position="20"/>
    </location>
</feature>